<reference evidence="5" key="1">
    <citation type="submission" date="2022-11" db="UniProtKB">
        <authorList>
            <consortium name="WormBaseParasite"/>
        </authorList>
    </citation>
    <scope>IDENTIFICATION</scope>
</reference>
<proteinExistence type="inferred from homology"/>
<dbReference type="SUPFAM" id="SSF48371">
    <property type="entry name" value="ARM repeat"/>
    <property type="match status" value="1"/>
</dbReference>
<name>A0A914XBW0_9BILA</name>
<protein>
    <submittedName>
        <fullName evidence="5">Apoptosis inhibitor 5</fullName>
    </submittedName>
</protein>
<dbReference type="GO" id="GO:0043066">
    <property type="term" value="P:negative regulation of apoptotic process"/>
    <property type="evidence" value="ECO:0007669"/>
    <property type="project" value="TreeGrafter"/>
</dbReference>
<accession>A0A914XBW0</accession>
<dbReference type="Gene3D" id="1.25.10.10">
    <property type="entry name" value="Leucine-rich Repeat Variant"/>
    <property type="match status" value="1"/>
</dbReference>
<dbReference type="GO" id="GO:0003723">
    <property type="term" value="F:RNA binding"/>
    <property type="evidence" value="ECO:0007669"/>
    <property type="project" value="TreeGrafter"/>
</dbReference>
<feature type="compositionally biased region" description="Low complexity" evidence="3">
    <location>
        <begin position="508"/>
        <end position="520"/>
    </location>
</feature>
<evidence type="ECO:0000313" key="5">
    <source>
        <dbReference type="WBParaSite" id="PSAMB.scaffold729size42512.g8285.t1"/>
    </source>
</evidence>
<feature type="region of interest" description="Disordered" evidence="3">
    <location>
        <begin position="459"/>
        <end position="542"/>
    </location>
</feature>
<dbReference type="InterPro" id="IPR016024">
    <property type="entry name" value="ARM-type_fold"/>
</dbReference>
<evidence type="ECO:0000313" key="4">
    <source>
        <dbReference type="Proteomes" id="UP000887566"/>
    </source>
</evidence>
<dbReference type="Pfam" id="PF05918">
    <property type="entry name" value="API5"/>
    <property type="match status" value="1"/>
</dbReference>
<comment type="similarity">
    <text evidence="1">Belongs to the API5 family.</text>
</comment>
<organism evidence="4 5">
    <name type="scientific">Plectus sambesii</name>
    <dbReference type="NCBI Taxonomy" id="2011161"/>
    <lineage>
        <taxon>Eukaryota</taxon>
        <taxon>Metazoa</taxon>
        <taxon>Ecdysozoa</taxon>
        <taxon>Nematoda</taxon>
        <taxon>Chromadorea</taxon>
        <taxon>Plectida</taxon>
        <taxon>Plectina</taxon>
        <taxon>Plectoidea</taxon>
        <taxon>Plectidae</taxon>
        <taxon>Plectus</taxon>
    </lineage>
</organism>
<evidence type="ECO:0000256" key="1">
    <source>
        <dbReference type="ARBA" id="ARBA00009515"/>
    </source>
</evidence>
<evidence type="ECO:0000256" key="2">
    <source>
        <dbReference type="ARBA" id="ARBA00022703"/>
    </source>
</evidence>
<dbReference type="Proteomes" id="UP000887566">
    <property type="component" value="Unplaced"/>
</dbReference>
<dbReference type="AlphaFoldDB" id="A0A914XBW0"/>
<feature type="compositionally biased region" description="Basic residues" evidence="3">
    <location>
        <begin position="522"/>
        <end position="542"/>
    </location>
</feature>
<sequence>MAVTVEKLYELCEKLDSAKDKITEHQEEYQAIIAGTKGGSSEKRLAAQFIVRYFHRLPDQQLRALDALFELCEDDDVNIRKVVIKDLPGLCKGPGEASEPQHVDKVADVLTQLLQTEDSHEQTIVQNALVFMLRNYPKETLKTVFGHIMNAEEDLIRDRAVKFIAAKLKTMPPSVITREMEDFVLAESKKILQDVTGDEFILFMYILQNLPHLQTVTGRQQLLELVVEQADLDKPFDPQDPDRIDQITQCFKQAVPYLSKNVHSTKLVSYLLDNVIPNLDKVKSAAEGAELELLRVLAELTTTTDKLEGADAKIKPVFKKLLDILPSPPSESNGAASSVDKDIENEDPKIQFSEIEALLSTVHQLGKHHPEFFTKEESAEERKEFKKRLQYLARVIQVYSDKLKKTLAKMSKEDLAKEENKIKFLALRTTANISTLVKDLLRTPMQFKAVIALSWKPVEKPASSPAKRQSMEEAEAPARKFAKKEAQSVYAPPSGKFSEKAGAFKDTGNGYNGNNFNNRGRGQGRGRGRGGGRGYRGGRGRW</sequence>
<dbReference type="InterPro" id="IPR011989">
    <property type="entry name" value="ARM-like"/>
</dbReference>
<dbReference type="PANTHER" id="PTHR12758">
    <property type="entry name" value="APOPTOSIS INHIBITOR 5-RELATED"/>
    <property type="match status" value="1"/>
</dbReference>
<dbReference type="GO" id="GO:0006915">
    <property type="term" value="P:apoptotic process"/>
    <property type="evidence" value="ECO:0007669"/>
    <property type="project" value="UniProtKB-KW"/>
</dbReference>
<dbReference type="PANTHER" id="PTHR12758:SF19">
    <property type="entry name" value="APOPTOSIS INHIBITOR 5"/>
    <property type="match status" value="1"/>
</dbReference>
<dbReference type="InterPro" id="IPR008383">
    <property type="entry name" value="API5"/>
</dbReference>
<dbReference type="GO" id="GO:0005634">
    <property type="term" value="C:nucleus"/>
    <property type="evidence" value="ECO:0007669"/>
    <property type="project" value="TreeGrafter"/>
</dbReference>
<keyword evidence="4" id="KW-1185">Reference proteome</keyword>
<evidence type="ECO:0000256" key="3">
    <source>
        <dbReference type="SAM" id="MobiDB-lite"/>
    </source>
</evidence>
<keyword evidence="2" id="KW-0053">Apoptosis</keyword>
<dbReference type="WBParaSite" id="PSAMB.scaffold729size42512.g8285.t1">
    <property type="protein sequence ID" value="PSAMB.scaffold729size42512.g8285.t1"/>
    <property type="gene ID" value="PSAMB.scaffold729size42512.g8285"/>
</dbReference>